<keyword evidence="1" id="KW-0812">Transmembrane</keyword>
<dbReference type="AlphaFoldDB" id="K1XYR4"/>
<organism evidence="3">
    <name type="scientific">uncultured bacterium</name>
    <name type="common">gcode 4</name>
    <dbReference type="NCBI Taxonomy" id="1234023"/>
    <lineage>
        <taxon>Bacteria</taxon>
        <taxon>environmental samples</taxon>
    </lineage>
</organism>
<gene>
    <name evidence="3" type="ORF">ACD_80C00046G0015</name>
</gene>
<keyword evidence="1" id="KW-0472">Membrane</keyword>
<accession>K1XYR4</accession>
<reference evidence="3" key="1">
    <citation type="journal article" date="2012" name="Science">
        <title>Fermentation, hydrogen, and sulfur metabolism in multiple uncultivated bacterial phyla.</title>
        <authorList>
            <person name="Wrighton K.C."/>
            <person name="Thomas B.C."/>
            <person name="Sharon I."/>
            <person name="Miller C.S."/>
            <person name="Castelle C.J."/>
            <person name="VerBerkmoes N.C."/>
            <person name="Wilkins M.J."/>
            <person name="Hettich R.L."/>
            <person name="Lipton M.S."/>
            <person name="Williams K.H."/>
            <person name="Long P.E."/>
            <person name="Banfield J.F."/>
        </authorList>
    </citation>
    <scope>NUCLEOTIDE SEQUENCE [LARGE SCALE GENOMIC DNA]</scope>
</reference>
<proteinExistence type="predicted"/>
<name>K1XYR4_9BACT</name>
<keyword evidence="1" id="KW-1133">Transmembrane helix</keyword>
<feature type="transmembrane region" description="Helical" evidence="1">
    <location>
        <begin position="191"/>
        <end position="209"/>
    </location>
</feature>
<feature type="signal peptide" evidence="2">
    <location>
        <begin position="1"/>
        <end position="20"/>
    </location>
</feature>
<evidence type="ECO:0000313" key="3">
    <source>
        <dbReference type="EMBL" id="EKD25488.1"/>
    </source>
</evidence>
<feature type="chain" id="PRO_5022702322" evidence="2">
    <location>
        <begin position="21"/>
        <end position="216"/>
    </location>
</feature>
<feature type="transmembrane region" description="Helical" evidence="1">
    <location>
        <begin position="143"/>
        <end position="170"/>
    </location>
</feature>
<comment type="caution">
    <text evidence="3">The sequence shown here is derived from an EMBL/GenBank/DDBJ whole genome shotgun (WGS) entry which is preliminary data.</text>
</comment>
<sequence>MKEIFVAMFFLLLLSPICLAESGIQYIDTQLDASKLSEANADLSQIEIGFCDKLGEKQIIYTLAPGWNQDICLKATNMSDKDIETTIWFVDGTVTNDQRKNKACTQQWEDKNFWHYVTGFVASFIISANDTIVQHAIFTLPKWATWIINGCLVFYTKSVAMWGGLSFSVLMRKAKFIDIKVKENSFLKKNIFWILTILLLAYYAKIFIFPKKKYKK</sequence>
<evidence type="ECO:0000256" key="2">
    <source>
        <dbReference type="SAM" id="SignalP"/>
    </source>
</evidence>
<evidence type="ECO:0000256" key="1">
    <source>
        <dbReference type="SAM" id="Phobius"/>
    </source>
</evidence>
<protein>
    <submittedName>
        <fullName evidence="3">Uncharacterized protein</fullName>
    </submittedName>
</protein>
<keyword evidence="2" id="KW-0732">Signal</keyword>
<dbReference type="EMBL" id="AMFJ01036053">
    <property type="protein sequence ID" value="EKD25488.1"/>
    <property type="molecule type" value="Genomic_DNA"/>
</dbReference>